<sequence>MNIEEPLRQDPEPPRPAQRARLITRPASGRVVTALLVASSAVLTVVGCQRPAPIPESVDARSDPRLGGRLYSATSPFNQAIPTNAQVDPRSADYVKLLNRSRQEKGFVVALREWSVPAYFARQGTPRHDVRITGFDEVRRIMRGVPIPDNARPDPAEDAHLSVIDPVTRCGYDLYGAKKTVLGWTAKWANVTSTADSGIYPSGLSTRATGFAPLAGMIWPAELRAGRIDHALVFAYPYTKSGGPVSPATSSDGRTTLAAALPQGARVQLDPTLDLNTLGLSAYERTIAEALQRYGMYLGDTGGALALYAVNPQSFDTNPYAGLLPDKPFIPLDKIPVHRFRVLKTGKQMAQTRRSIVPSTCAQIDVIAK</sequence>
<dbReference type="OrthoDB" id="8771597at2"/>
<protein>
    <submittedName>
        <fullName evidence="1">Uncharacterized protein</fullName>
    </submittedName>
</protein>
<proteinExistence type="predicted"/>
<keyword evidence="2" id="KW-1185">Reference proteome</keyword>
<organism evidence="1 2">
    <name type="scientific">Actinoplanes philippinensis</name>
    <dbReference type="NCBI Taxonomy" id="35752"/>
    <lineage>
        <taxon>Bacteria</taxon>
        <taxon>Bacillati</taxon>
        <taxon>Actinomycetota</taxon>
        <taxon>Actinomycetes</taxon>
        <taxon>Micromonosporales</taxon>
        <taxon>Micromonosporaceae</taxon>
        <taxon>Actinoplanes</taxon>
    </lineage>
</organism>
<name>A0A1I2IGM6_9ACTN</name>
<reference evidence="1 2" key="1">
    <citation type="submission" date="2016-10" db="EMBL/GenBank/DDBJ databases">
        <authorList>
            <person name="de Groot N.N."/>
        </authorList>
    </citation>
    <scope>NUCLEOTIDE SEQUENCE [LARGE SCALE GENOMIC DNA]</scope>
    <source>
        <strain evidence="1 2">DSM 43019</strain>
    </source>
</reference>
<dbReference type="Proteomes" id="UP000199645">
    <property type="component" value="Unassembled WGS sequence"/>
</dbReference>
<dbReference type="EMBL" id="FONV01000010">
    <property type="protein sequence ID" value="SFF41384.1"/>
    <property type="molecule type" value="Genomic_DNA"/>
</dbReference>
<gene>
    <name evidence="1" type="ORF">SAMN05421541_11015</name>
</gene>
<dbReference type="STRING" id="35752.SAMN05421541_11015"/>
<evidence type="ECO:0000313" key="2">
    <source>
        <dbReference type="Proteomes" id="UP000199645"/>
    </source>
</evidence>
<dbReference type="RefSeq" id="WP_143133965.1">
    <property type="nucleotide sequence ID" value="NZ_BOMT01000059.1"/>
</dbReference>
<dbReference type="AlphaFoldDB" id="A0A1I2IGM6"/>
<evidence type="ECO:0000313" key="1">
    <source>
        <dbReference type="EMBL" id="SFF41384.1"/>
    </source>
</evidence>
<accession>A0A1I2IGM6</accession>